<comment type="caution">
    <text evidence="2">The sequence shown here is derived from an EMBL/GenBank/DDBJ whole genome shotgun (WGS) entry which is preliminary data.</text>
</comment>
<feature type="compositionally biased region" description="Acidic residues" evidence="1">
    <location>
        <begin position="88"/>
        <end position="100"/>
    </location>
</feature>
<accession>A0ABQ7X8E3</accession>
<feature type="region of interest" description="Disordered" evidence="1">
    <location>
        <begin position="30"/>
        <end position="100"/>
    </location>
</feature>
<proteinExistence type="predicted"/>
<reference evidence="2 3" key="1">
    <citation type="submission" date="2021-05" db="EMBL/GenBank/DDBJ databases">
        <title>Genome Assembly of Synthetic Allotetraploid Brassica napus Reveals Homoeologous Exchanges between Subgenomes.</title>
        <authorList>
            <person name="Davis J.T."/>
        </authorList>
    </citation>
    <scope>NUCLEOTIDE SEQUENCE [LARGE SCALE GENOMIC DNA]</scope>
    <source>
        <strain evidence="3">cv. Da-Ae</strain>
        <tissue evidence="2">Seedling</tissue>
    </source>
</reference>
<sequence>MPNKTITDFDYSVKRLRFLPDAQLLRDLPAIPRRPPRLRRARATQGPTKAPLLDFPNIPYIPMRDQRTIRAYSPAAAGRSRQRRDPSSESDDDATSEDTD</sequence>
<dbReference type="EMBL" id="JAGKQM010001792">
    <property type="protein sequence ID" value="KAH0851366.1"/>
    <property type="molecule type" value="Genomic_DNA"/>
</dbReference>
<dbReference type="Proteomes" id="UP000824890">
    <property type="component" value="Unassembled WGS sequence"/>
</dbReference>
<protein>
    <submittedName>
        <fullName evidence="2">Uncharacterized protein</fullName>
    </submittedName>
</protein>
<organism evidence="2 3">
    <name type="scientific">Brassica napus</name>
    <name type="common">Rape</name>
    <dbReference type="NCBI Taxonomy" id="3708"/>
    <lineage>
        <taxon>Eukaryota</taxon>
        <taxon>Viridiplantae</taxon>
        <taxon>Streptophyta</taxon>
        <taxon>Embryophyta</taxon>
        <taxon>Tracheophyta</taxon>
        <taxon>Spermatophyta</taxon>
        <taxon>Magnoliopsida</taxon>
        <taxon>eudicotyledons</taxon>
        <taxon>Gunneridae</taxon>
        <taxon>Pentapetalae</taxon>
        <taxon>rosids</taxon>
        <taxon>malvids</taxon>
        <taxon>Brassicales</taxon>
        <taxon>Brassicaceae</taxon>
        <taxon>Brassiceae</taxon>
        <taxon>Brassica</taxon>
    </lineage>
</organism>
<evidence type="ECO:0000256" key="1">
    <source>
        <dbReference type="SAM" id="MobiDB-lite"/>
    </source>
</evidence>
<name>A0ABQ7X8E3_BRANA</name>
<gene>
    <name evidence="2" type="ORF">HID58_091059</name>
</gene>
<keyword evidence="3" id="KW-1185">Reference proteome</keyword>
<evidence type="ECO:0000313" key="3">
    <source>
        <dbReference type="Proteomes" id="UP000824890"/>
    </source>
</evidence>
<evidence type="ECO:0000313" key="2">
    <source>
        <dbReference type="EMBL" id="KAH0851366.1"/>
    </source>
</evidence>